<organism evidence="1 2">
    <name type="scientific">Caerostris extrusa</name>
    <name type="common">Bark spider</name>
    <name type="synonym">Caerostris bankana</name>
    <dbReference type="NCBI Taxonomy" id="172846"/>
    <lineage>
        <taxon>Eukaryota</taxon>
        <taxon>Metazoa</taxon>
        <taxon>Ecdysozoa</taxon>
        <taxon>Arthropoda</taxon>
        <taxon>Chelicerata</taxon>
        <taxon>Arachnida</taxon>
        <taxon>Araneae</taxon>
        <taxon>Araneomorphae</taxon>
        <taxon>Entelegynae</taxon>
        <taxon>Araneoidea</taxon>
        <taxon>Araneidae</taxon>
        <taxon>Caerostris</taxon>
    </lineage>
</organism>
<proteinExistence type="predicted"/>
<reference evidence="1 2" key="1">
    <citation type="submission" date="2021-06" db="EMBL/GenBank/DDBJ databases">
        <title>Caerostris extrusa draft genome.</title>
        <authorList>
            <person name="Kono N."/>
            <person name="Arakawa K."/>
        </authorList>
    </citation>
    <scope>NUCLEOTIDE SEQUENCE [LARGE SCALE GENOMIC DNA]</scope>
</reference>
<keyword evidence="2" id="KW-1185">Reference proteome</keyword>
<name>A0AAV4SXS0_CAEEX</name>
<gene>
    <name evidence="1" type="ORF">CEXT_89181</name>
</gene>
<dbReference type="EMBL" id="BPLR01010268">
    <property type="protein sequence ID" value="GIY38182.1"/>
    <property type="molecule type" value="Genomic_DNA"/>
</dbReference>
<sequence>MVCFLPNDEHLKAFCTGCNPIVLPSGQHGSPSFLSRGNILCRGQGDALASILCRCSMEFKAFHFIILCLPKAGSSGRRQLTFGMMESCSSQRKDFPIYGCTSPAQRFILVGSPTLRNQTSQDLCSL</sequence>
<comment type="caution">
    <text evidence="1">The sequence shown here is derived from an EMBL/GenBank/DDBJ whole genome shotgun (WGS) entry which is preliminary data.</text>
</comment>
<dbReference type="AlphaFoldDB" id="A0AAV4SXS0"/>
<evidence type="ECO:0000313" key="2">
    <source>
        <dbReference type="Proteomes" id="UP001054945"/>
    </source>
</evidence>
<evidence type="ECO:0000313" key="1">
    <source>
        <dbReference type="EMBL" id="GIY38182.1"/>
    </source>
</evidence>
<dbReference type="Proteomes" id="UP001054945">
    <property type="component" value="Unassembled WGS sequence"/>
</dbReference>
<accession>A0AAV4SXS0</accession>
<protein>
    <submittedName>
        <fullName evidence="1">Uncharacterized protein</fullName>
    </submittedName>
</protein>